<evidence type="ECO:0000259" key="9">
    <source>
        <dbReference type="Pfam" id="PF13847"/>
    </source>
</evidence>
<dbReference type="PANTHER" id="PTHR43675">
    <property type="entry name" value="ARSENITE METHYLTRANSFERASE"/>
    <property type="match status" value="1"/>
</dbReference>
<dbReference type="SUPFAM" id="SSF53335">
    <property type="entry name" value="S-adenosyl-L-methionine-dependent methyltransferases"/>
    <property type="match status" value="1"/>
</dbReference>
<reference evidence="10" key="1">
    <citation type="journal article" date="2014" name="Int. J. Syst. Evol. Microbiol.">
        <title>Complete genome sequence of Corynebacterium casei LMG S-19264T (=DSM 44701T), isolated from a smear-ripened cheese.</title>
        <authorList>
            <consortium name="US DOE Joint Genome Institute (JGI-PGF)"/>
            <person name="Walter F."/>
            <person name="Albersmeier A."/>
            <person name="Kalinowski J."/>
            <person name="Ruckert C."/>
        </authorList>
    </citation>
    <scope>NUCLEOTIDE SEQUENCE</scope>
    <source>
        <strain evidence="10">KCTC 12719</strain>
    </source>
</reference>
<dbReference type="InterPro" id="IPR025714">
    <property type="entry name" value="Methyltranfer_dom"/>
</dbReference>
<dbReference type="InterPro" id="IPR029063">
    <property type="entry name" value="SAM-dependent_MTases_sf"/>
</dbReference>
<sequence>MKTSEELKNIVREKYSQIAEQDKALNQSSCCGSGAASTEVYNIMTDDYSDIQGYNTDADLGLGCGLPTKFAHIQPGDTVIDLGSGAGNDCFIARHETGETGKVIGIDFTSAMIQKARINADKLGFNNVEFREGDIEEIPVSDNMADVVVSNCVLNLVPNKQKVISEIFRVLKSGGHFSISDIVLVGDLPQALQEDAEMYAGCISGAIQKKEYLGFIKESGFEEITLQKEKAIEIPNDILGKYLSAEEINEFNSGKTGIFSITVFAQKPGKKKQKIQLKELESGATCAPGSGCC</sequence>
<name>A0A918VX31_9FLAO</name>
<dbReference type="PANTHER" id="PTHR43675:SF8">
    <property type="entry name" value="ARSENITE METHYLTRANSFERASE"/>
    <property type="match status" value="1"/>
</dbReference>
<dbReference type="EMBL" id="BMXB01000006">
    <property type="protein sequence ID" value="GHA37682.1"/>
    <property type="molecule type" value="Genomic_DNA"/>
</dbReference>
<proteinExistence type="inferred from homology"/>
<evidence type="ECO:0000313" key="11">
    <source>
        <dbReference type="Proteomes" id="UP000610456"/>
    </source>
</evidence>
<evidence type="ECO:0000256" key="7">
    <source>
        <dbReference type="ARBA" id="ARBA00047943"/>
    </source>
</evidence>
<dbReference type="Gene3D" id="3.40.50.150">
    <property type="entry name" value="Vaccinia Virus protein VP39"/>
    <property type="match status" value="1"/>
</dbReference>
<dbReference type="RefSeq" id="WP_189604499.1">
    <property type="nucleotide sequence ID" value="NZ_BMXB01000006.1"/>
</dbReference>
<dbReference type="GO" id="GO:0030791">
    <property type="term" value="F:arsenite methyltransferase activity"/>
    <property type="evidence" value="ECO:0007669"/>
    <property type="project" value="UniProtKB-EC"/>
</dbReference>
<comment type="catalytic activity">
    <reaction evidence="8">
        <text>arsenic triglutathione + 3 [thioredoxin]-dithiol + 3 S-adenosyl-L-methionine = trimethylarsine + 3 [thioredoxin]-disulfide + 3 glutathione + 3 S-adenosyl-L-homocysteine + 3 H(+)</text>
        <dbReference type="Rhea" id="RHEA:69432"/>
        <dbReference type="Rhea" id="RHEA-COMP:10698"/>
        <dbReference type="Rhea" id="RHEA-COMP:10700"/>
        <dbReference type="ChEBI" id="CHEBI:15378"/>
        <dbReference type="ChEBI" id="CHEBI:27130"/>
        <dbReference type="ChEBI" id="CHEBI:29950"/>
        <dbReference type="ChEBI" id="CHEBI:50058"/>
        <dbReference type="ChEBI" id="CHEBI:57856"/>
        <dbReference type="ChEBI" id="CHEBI:57925"/>
        <dbReference type="ChEBI" id="CHEBI:59789"/>
        <dbReference type="ChEBI" id="CHEBI:183640"/>
        <dbReference type="EC" id="2.1.1.137"/>
    </reaction>
</comment>
<comment type="catalytic activity">
    <reaction evidence="7">
        <text>arsenic triglutathione + 2 [thioredoxin]-dithiol + 2 S-adenosyl-L-methionine + H2O = dimethylarsinous acid + 2 [thioredoxin]-disulfide + 3 glutathione + 2 S-adenosyl-L-homocysteine + 2 H(+)</text>
        <dbReference type="Rhea" id="RHEA:69464"/>
        <dbReference type="Rhea" id="RHEA-COMP:10698"/>
        <dbReference type="Rhea" id="RHEA-COMP:10700"/>
        <dbReference type="ChEBI" id="CHEBI:15377"/>
        <dbReference type="ChEBI" id="CHEBI:15378"/>
        <dbReference type="ChEBI" id="CHEBI:23808"/>
        <dbReference type="ChEBI" id="CHEBI:29950"/>
        <dbReference type="ChEBI" id="CHEBI:50058"/>
        <dbReference type="ChEBI" id="CHEBI:57856"/>
        <dbReference type="ChEBI" id="CHEBI:57925"/>
        <dbReference type="ChEBI" id="CHEBI:59789"/>
        <dbReference type="ChEBI" id="CHEBI:183640"/>
        <dbReference type="EC" id="2.1.1.137"/>
    </reaction>
</comment>
<reference evidence="10" key="2">
    <citation type="submission" date="2020-09" db="EMBL/GenBank/DDBJ databases">
        <authorList>
            <person name="Sun Q."/>
            <person name="Kim S."/>
        </authorList>
    </citation>
    <scope>NUCLEOTIDE SEQUENCE</scope>
    <source>
        <strain evidence="10">KCTC 12719</strain>
    </source>
</reference>
<keyword evidence="1" id="KW-0808">Transferase</keyword>
<protein>
    <recommendedName>
        <fullName evidence="5">Arsenite methyltransferase</fullName>
        <ecNumber evidence="4">2.1.1.137</ecNumber>
    </recommendedName>
</protein>
<gene>
    <name evidence="10" type="primary">arsM</name>
    <name evidence="10" type="ORF">GCM10007103_18930</name>
</gene>
<evidence type="ECO:0000256" key="3">
    <source>
        <dbReference type="ARBA" id="ARBA00034487"/>
    </source>
</evidence>
<evidence type="ECO:0000256" key="5">
    <source>
        <dbReference type="ARBA" id="ARBA00034545"/>
    </source>
</evidence>
<evidence type="ECO:0000313" key="10">
    <source>
        <dbReference type="EMBL" id="GHA37682.1"/>
    </source>
</evidence>
<dbReference type="NCBIfam" id="NF008823">
    <property type="entry name" value="PRK11873.1"/>
    <property type="match status" value="1"/>
</dbReference>
<organism evidence="10 11">
    <name type="scientific">Salinimicrobium marinum</name>
    <dbReference type="NCBI Taxonomy" id="680283"/>
    <lineage>
        <taxon>Bacteria</taxon>
        <taxon>Pseudomonadati</taxon>
        <taxon>Bacteroidota</taxon>
        <taxon>Flavobacteriia</taxon>
        <taxon>Flavobacteriales</taxon>
        <taxon>Flavobacteriaceae</taxon>
        <taxon>Salinimicrobium</taxon>
    </lineage>
</organism>
<keyword evidence="2" id="KW-0949">S-adenosyl-L-methionine</keyword>
<comment type="catalytic activity">
    <reaction evidence="6">
        <text>arsenic triglutathione + [thioredoxin]-dithiol + S-adenosyl-L-methionine + 2 H2O = methylarsonous acid + [thioredoxin]-disulfide + 3 glutathione + S-adenosyl-L-homocysteine + H(+)</text>
        <dbReference type="Rhea" id="RHEA:69460"/>
        <dbReference type="Rhea" id="RHEA-COMP:10698"/>
        <dbReference type="Rhea" id="RHEA-COMP:10700"/>
        <dbReference type="ChEBI" id="CHEBI:15377"/>
        <dbReference type="ChEBI" id="CHEBI:15378"/>
        <dbReference type="ChEBI" id="CHEBI:17826"/>
        <dbReference type="ChEBI" id="CHEBI:29950"/>
        <dbReference type="ChEBI" id="CHEBI:50058"/>
        <dbReference type="ChEBI" id="CHEBI:57856"/>
        <dbReference type="ChEBI" id="CHEBI:57925"/>
        <dbReference type="ChEBI" id="CHEBI:59789"/>
        <dbReference type="ChEBI" id="CHEBI:183640"/>
        <dbReference type="EC" id="2.1.1.137"/>
    </reaction>
</comment>
<evidence type="ECO:0000256" key="1">
    <source>
        <dbReference type="ARBA" id="ARBA00022679"/>
    </source>
</evidence>
<evidence type="ECO:0000256" key="8">
    <source>
        <dbReference type="ARBA" id="ARBA00048428"/>
    </source>
</evidence>
<evidence type="ECO:0000256" key="2">
    <source>
        <dbReference type="ARBA" id="ARBA00022691"/>
    </source>
</evidence>
<accession>A0A918VX31</accession>
<dbReference type="Pfam" id="PF13847">
    <property type="entry name" value="Methyltransf_31"/>
    <property type="match status" value="1"/>
</dbReference>
<evidence type="ECO:0000256" key="6">
    <source>
        <dbReference type="ARBA" id="ARBA00047941"/>
    </source>
</evidence>
<keyword evidence="11" id="KW-1185">Reference proteome</keyword>
<comment type="caution">
    <text evidence="10">The sequence shown here is derived from an EMBL/GenBank/DDBJ whole genome shotgun (WGS) entry which is preliminary data.</text>
</comment>
<feature type="domain" description="Methyltransferase" evidence="9">
    <location>
        <begin position="74"/>
        <end position="219"/>
    </location>
</feature>
<comment type="similarity">
    <text evidence="3">Belongs to the methyltransferase superfamily. Arsenite methyltransferase family.</text>
</comment>
<evidence type="ECO:0000256" key="4">
    <source>
        <dbReference type="ARBA" id="ARBA00034521"/>
    </source>
</evidence>
<dbReference type="AlphaFoldDB" id="A0A918VX31"/>
<dbReference type="InterPro" id="IPR026669">
    <property type="entry name" value="Arsenite_MeTrfase-like"/>
</dbReference>
<dbReference type="CDD" id="cd02440">
    <property type="entry name" value="AdoMet_MTases"/>
    <property type="match status" value="1"/>
</dbReference>
<dbReference type="EC" id="2.1.1.137" evidence="4"/>
<dbReference type="Proteomes" id="UP000610456">
    <property type="component" value="Unassembled WGS sequence"/>
</dbReference>